<name>A0A0F4QQ27_9GAMM</name>
<gene>
    <name evidence="2" type="ORF">TW77_10025</name>
</gene>
<dbReference type="EMBL" id="JXYA01000020">
    <property type="protein sequence ID" value="KJZ09360.1"/>
    <property type="molecule type" value="Genomic_DNA"/>
</dbReference>
<dbReference type="OrthoDB" id="9795622at2"/>
<dbReference type="AlphaFoldDB" id="A0A0F4QQ27"/>
<accession>A0A0F4QQ27</accession>
<protein>
    <submittedName>
        <fullName evidence="2">Glycerophosphodiester phosphodiesterase</fullName>
    </submittedName>
</protein>
<keyword evidence="3" id="KW-1185">Reference proteome</keyword>
<organism evidence="2 3">
    <name type="scientific">Pseudoalteromonas rubra</name>
    <dbReference type="NCBI Taxonomy" id="43658"/>
    <lineage>
        <taxon>Bacteria</taxon>
        <taxon>Pseudomonadati</taxon>
        <taxon>Pseudomonadota</taxon>
        <taxon>Gammaproteobacteria</taxon>
        <taxon>Alteromonadales</taxon>
        <taxon>Pseudoalteromonadaceae</taxon>
        <taxon>Pseudoalteromonas</taxon>
    </lineage>
</organism>
<dbReference type="PANTHER" id="PTHR46211">
    <property type="entry name" value="GLYCEROPHOSPHORYL DIESTER PHOSPHODIESTERASE"/>
    <property type="match status" value="1"/>
</dbReference>
<dbReference type="InterPro" id="IPR017946">
    <property type="entry name" value="PLC-like_Pdiesterase_TIM-brl"/>
</dbReference>
<evidence type="ECO:0000259" key="1">
    <source>
        <dbReference type="PROSITE" id="PS51704"/>
    </source>
</evidence>
<reference evidence="2 3" key="1">
    <citation type="journal article" date="2015" name="BMC Genomics">
        <title>Genome mining reveals unlocked bioactive potential of marine Gram-negative bacteria.</title>
        <authorList>
            <person name="Machado H."/>
            <person name="Sonnenschein E.C."/>
            <person name="Melchiorsen J."/>
            <person name="Gram L."/>
        </authorList>
    </citation>
    <scope>NUCLEOTIDE SEQUENCE [LARGE SCALE GENOMIC DNA]</scope>
    <source>
        <strain evidence="2 3">S2471</strain>
    </source>
</reference>
<dbReference type="Proteomes" id="UP000033452">
    <property type="component" value="Unassembled WGS sequence"/>
</dbReference>
<dbReference type="RefSeq" id="WP_046004842.1">
    <property type="nucleotide sequence ID" value="NZ_JXYA01000020.1"/>
</dbReference>
<comment type="caution">
    <text evidence="2">The sequence shown here is derived from an EMBL/GenBank/DDBJ whole genome shotgun (WGS) entry which is preliminary data.</text>
</comment>
<dbReference type="SUPFAM" id="SSF51695">
    <property type="entry name" value="PLC-like phosphodiesterases"/>
    <property type="match status" value="1"/>
</dbReference>
<dbReference type="InterPro" id="IPR030395">
    <property type="entry name" value="GP_PDE_dom"/>
</dbReference>
<proteinExistence type="predicted"/>
<dbReference type="PROSITE" id="PS51704">
    <property type="entry name" value="GP_PDE"/>
    <property type="match status" value="1"/>
</dbReference>
<evidence type="ECO:0000313" key="3">
    <source>
        <dbReference type="Proteomes" id="UP000033452"/>
    </source>
</evidence>
<dbReference type="PATRIC" id="fig|43658.5.peg.2127"/>
<dbReference type="Gene3D" id="3.20.20.190">
    <property type="entry name" value="Phosphatidylinositol (PI) phosphodiesterase"/>
    <property type="match status" value="1"/>
</dbReference>
<dbReference type="Pfam" id="PF03009">
    <property type="entry name" value="GDPD"/>
    <property type="match status" value="1"/>
</dbReference>
<sequence>MIQVYAHRGASGNYPENSLSAITAALEVGVDGIELDVQSCLDDYAIIHDTWLDRTTNGRGKVNETTRAALSQLKLSNNEAVPTLQQVLDTIGQQTTINLELKHTFSLDKFVATIEDNVQRGIIARHQLLLSSFDHHQLLWLKQKLPWVRIGALTASIPLTFAQFAQQLHAESIHMDKNFINHEFVQDAKQRGLKVLAYTVDKAKDIELMLDYGVDGIFSNYPCYAKMVVQQQLNQTSAAK</sequence>
<dbReference type="GO" id="GO:0006629">
    <property type="term" value="P:lipid metabolic process"/>
    <property type="evidence" value="ECO:0007669"/>
    <property type="project" value="InterPro"/>
</dbReference>
<dbReference type="GO" id="GO:0008081">
    <property type="term" value="F:phosphoric diester hydrolase activity"/>
    <property type="evidence" value="ECO:0007669"/>
    <property type="project" value="InterPro"/>
</dbReference>
<evidence type="ECO:0000313" key="2">
    <source>
        <dbReference type="EMBL" id="KJZ09360.1"/>
    </source>
</evidence>
<feature type="domain" description="GP-PDE" evidence="1">
    <location>
        <begin position="2"/>
        <end position="229"/>
    </location>
</feature>
<dbReference type="PANTHER" id="PTHR46211:SF1">
    <property type="entry name" value="GLYCEROPHOSPHODIESTER PHOSPHODIESTERASE, CYTOPLASMIC"/>
    <property type="match status" value="1"/>
</dbReference>